<name>A0AA41YMZ9_9PROT</name>
<dbReference type="Pfam" id="PF00072">
    <property type="entry name" value="Response_reg"/>
    <property type="match status" value="1"/>
</dbReference>
<evidence type="ECO:0000313" key="4">
    <source>
        <dbReference type="EMBL" id="MCW3473275.1"/>
    </source>
</evidence>
<dbReference type="Gene3D" id="3.40.50.2300">
    <property type="match status" value="1"/>
</dbReference>
<feature type="modified residue" description="4-aspartylphosphate" evidence="2">
    <location>
        <position position="119"/>
    </location>
</feature>
<sequence>MHLLSHGHFQPFQGVELAGEPERTHGHVSCAWWVRMCLKSGEHAGLAMSSRQAHVEGRNRSMADHEHVPRILVAEDDALLAATVDDILRQEGFCVSLTKDGQAALEAAAGTHFDALLTDLRMPRLDGKTLIRLLRAGQPSLPVVVMTGHAPADWLVSLQHEGEGPLIVIDKPMSVRALLYAIRKVLGEPSRRR</sequence>
<evidence type="ECO:0000313" key="5">
    <source>
        <dbReference type="Proteomes" id="UP001165679"/>
    </source>
</evidence>
<keyword evidence="5" id="KW-1185">Reference proteome</keyword>
<keyword evidence="1 2" id="KW-0597">Phosphoprotein</keyword>
<dbReference type="PANTHER" id="PTHR44591">
    <property type="entry name" value="STRESS RESPONSE REGULATOR PROTEIN 1"/>
    <property type="match status" value="1"/>
</dbReference>
<comment type="caution">
    <text evidence="4">The sequence shown here is derived from an EMBL/GenBank/DDBJ whole genome shotgun (WGS) entry which is preliminary data.</text>
</comment>
<dbReference type="SUPFAM" id="SSF52172">
    <property type="entry name" value="CheY-like"/>
    <property type="match status" value="1"/>
</dbReference>
<dbReference type="CDD" id="cd00156">
    <property type="entry name" value="REC"/>
    <property type="match status" value="1"/>
</dbReference>
<dbReference type="InterPro" id="IPR050595">
    <property type="entry name" value="Bact_response_regulator"/>
</dbReference>
<feature type="domain" description="Response regulatory" evidence="3">
    <location>
        <begin position="70"/>
        <end position="186"/>
    </location>
</feature>
<dbReference type="PANTHER" id="PTHR44591:SF3">
    <property type="entry name" value="RESPONSE REGULATORY DOMAIN-CONTAINING PROTEIN"/>
    <property type="match status" value="1"/>
</dbReference>
<dbReference type="InterPro" id="IPR011006">
    <property type="entry name" value="CheY-like_superfamily"/>
</dbReference>
<evidence type="ECO:0000259" key="3">
    <source>
        <dbReference type="PROSITE" id="PS50110"/>
    </source>
</evidence>
<evidence type="ECO:0000256" key="2">
    <source>
        <dbReference type="PROSITE-ProRule" id="PRU00169"/>
    </source>
</evidence>
<dbReference type="EMBL" id="JAPDNT010000001">
    <property type="protein sequence ID" value="MCW3473275.1"/>
    <property type="molecule type" value="Genomic_DNA"/>
</dbReference>
<gene>
    <name evidence="4" type="ORF">OL599_01660</name>
</gene>
<reference evidence="4" key="1">
    <citation type="submission" date="2022-09" db="EMBL/GenBank/DDBJ databases">
        <title>Rhodovastum sp. nov. RN2-1 isolated from soil in Seongnam, South Korea.</title>
        <authorList>
            <person name="Le N.T."/>
        </authorList>
    </citation>
    <scope>NUCLEOTIDE SEQUENCE</scope>
    <source>
        <strain evidence="4">RN2-1</strain>
    </source>
</reference>
<dbReference type="AlphaFoldDB" id="A0AA41YMZ9"/>
<protein>
    <submittedName>
        <fullName evidence="4">Response regulator</fullName>
    </submittedName>
</protein>
<dbReference type="Proteomes" id="UP001165679">
    <property type="component" value="Unassembled WGS sequence"/>
</dbReference>
<evidence type="ECO:0000256" key="1">
    <source>
        <dbReference type="ARBA" id="ARBA00022553"/>
    </source>
</evidence>
<organism evidence="4 5">
    <name type="scientific">Limobrevibacterium gyesilva</name>
    <dbReference type="NCBI Taxonomy" id="2991712"/>
    <lineage>
        <taxon>Bacteria</taxon>
        <taxon>Pseudomonadati</taxon>
        <taxon>Pseudomonadota</taxon>
        <taxon>Alphaproteobacteria</taxon>
        <taxon>Acetobacterales</taxon>
        <taxon>Acetobacteraceae</taxon>
        <taxon>Limobrevibacterium</taxon>
    </lineage>
</organism>
<accession>A0AA41YMZ9</accession>
<proteinExistence type="predicted"/>
<dbReference type="SMART" id="SM00448">
    <property type="entry name" value="REC"/>
    <property type="match status" value="1"/>
</dbReference>
<dbReference type="PROSITE" id="PS50110">
    <property type="entry name" value="RESPONSE_REGULATORY"/>
    <property type="match status" value="1"/>
</dbReference>
<reference evidence="4" key="2">
    <citation type="submission" date="2022-10" db="EMBL/GenBank/DDBJ databases">
        <authorList>
            <person name="Trinh H.N."/>
        </authorList>
    </citation>
    <scope>NUCLEOTIDE SEQUENCE</scope>
    <source>
        <strain evidence="4">RN2-1</strain>
    </source>
</reference>
<dbReference type="InterPro" id="IPR001789">
    <property type="entry name" value="Sig_transdc_resp-reg_receiver"/>
</dbReference>
<dbReference type="GO" id="GO:0000160">
    <property type="term" value="P:phosphorelay signal transduction system"/>
    <property type="evidence" value="ECO:0007669"/>
    <property type="project" value="InterPro"/>
</dbReference>